<organism evidence="3 4">
    <name type="scientific">Neisseria gonorrhoeae</name>
    <dbReference type="NCBI Taxonomy" id="485"/>
    <lineage>
        <taxon>Bacteria</taxon>
        <taxon>Pseudomonadati</taxon>
        <taxon>Pseudomonadota</taxon>
        <taxon>Betaproteobacteria</taxon>
        <taxon>Neisseriales</taxon>
        <taxon>Neisseriaceae</taxon>
        <taxon>Neisseria</taxon>
    </lineage>
</organism>
<feature type="domain" description="Glycosyltransferase subfamily 4-like N-terminal" evidence="2">
    <location>
        <begin position="36"/>
        <end position="172"/>
    </location>
</feature>
<dbReference type="Gene3D" id="3.40.50.2000">
    <property type="entry name" value="Glycogen Phosphorylase B"/>
    <property type="match status" value="2"/>
</dbReference>
<reference evidence="3 4" key="1">
    <citation type="submission" date="2016-09" db="EMBL/GenBank/DDBJ databases">
        <authorList>
            <person name="Kumanski S."/>
            <person name="Beatrice B."/>
        </authorList>
    </citation>
    <scope>NUCLEOTIDE SEQUENCE [LARGE SCALE GENOMIC DNA]</scope>
    <source>
        <strain evidence="3">Mankind</strain>
    </source>
</reference>
<dbReference type="GO" id="GO:0016757">
    <property type="term" value="F:glycosyltransferase activity"/>
    <property type="evidence" value="ECO:0007669"/>
    <property type="project" value="InterPro"/>
</dbReference>
<keyword evidence="3" id="KW-0808">Transferase</keyword>
<evidence type="ECO:0000259" key="2">
    <source>
        <dbReference type="Pfam" id="PF13477"/>
    </source>
</evidence>
<dbReference type="Pfam" id="PF00534">
    <property type="entry name" value="Glycos_transf_1"/>
    <property type="match status" value="1"/>
</dbReference>
<dbReference type="CDD" id="cd03808">
    <property type="entry name" value="GT4_CapM-like"/>
    <property type="match status" value="1"/>
</dbReference>
<dbReference type="SUPFAM" id="SSF53756">
    <property type="entry name" value="UDP-Glycosyltransferase/glycogen phosphorylase"/>
    <property type="match status" value="1"/>
</dbReference>
<comment type="caution">
    <text evidence="3">The sequence shown here is derived from an EMBL/GenBank/DDBJ whole genome shotgun (WGS) entry which is preliminary data.</text>
</comment>
<feature type="domain" description="Glycosyl transferase family 1" evidence="1">
    <location>
        <begin position="231"/>
        <end position="384"/>
    </location>
</feature>
<dbReference type="EMBL" id="FMTB01000002">
    <property type="protein sequence ID" value="SCW08177.1"/>
    <property type="molecule type" value="Genomic_DNA"/>
</dbReference>
<proteinExistence type="predicted"/>
<dbReference type="PANTHER" id="PTHR12526:SF638">
    <property type="entry name" value="SPORE COAT PROTEIN SA"/>
    <property type="match status" value="1"/>
</dbReference>
<dbReference type="Proteomes" id="UP000182484">
    <property type="component" value="Unassembled WGS sequence"/>
</dbReference>
<accession>A0AB74ELY4</accession>
<evidence type="ECO:0000313" key="4">
    <source>
        <dbReference type="Proteomes" id="UP000182484"/>
    </source>
</evidence>
<dbReference type="InterPro" id="IPR001296">
    <property type="entry name" value="Glyco_trans_1"/>
</dbReference>
<dbReference type="Pfam" id="PF13477">
    <property type="entry name" value="Glyco_trans_4_2"/>
    <property type="match status" value="1"/>
</dbReference>
<gene>
    <name evidence="3" type="ORF">ESCNG_100011</name>
</gene>
<evidence type="ECO:0000259" key="1">
    <source>
        <dbReference type="Pfam" id="PF00534"/>
    </source>
</evidence>
<name>A0AB74ELY4_NEIGO</name>
<protein>
    <submittedName>
        <fullName evidence="3">Alpha-1,3-N-acetylgalactosamine transferase PglA</fullName>
    </submittedName>
</protein>
<evidence type="ECO:0000313" key="3">
    <source>
        <dbReference type="EMBL" id="SCW08177.1"/>
    </source>
</evidence>
<dbReference type="InterPro" id="IPR028098">
    <property type="entry name" value="Glyco_trans_4-like_N"/>
</dbReference>
<dbReference type="PANTHER" id="PTHR12526">
    <property type="entry name" value="GLYCOSYLTRANSFERASE"/>
    <property type="match status" value="1"/>
</dbReference>
<dbReference type="AlphaFoldDB" id="A0AB74ELY4"/>
<sequence>MRRAWQRFARRAPYPAFHQCRPHFQSYIQGVRLMKIVFITTVASSIYGFRAPVIKKLIGKNHQVYAFVSEFSDNELDIIREMGVTPVTYRSNRSGVNPFSDIKSTFLIFKALKKISPDLVFPYFAKPVIFGTFAAKLAGVPRIVGMLEGLGFAFTPQPEGIPLKTKIIKGILIALYRITLPMLESLIVLNPDDKDELLHQYGIKIKNIHILGGIGLDLRQYPYSEADIPDEKEPVKFLFIGRFLKEKGIDEFIRAAEQVKGKYPDTVFTALGAIDKPRGSGDLEQPAARDIIRFPGFVNNVSEMIKEHHIFVLPSYYREGVPRSTQEAMAVGRAVITTDVPGCRETVADKVNGFLIEPWNPRILAEKMIYFIENRAAVRLMGNASYAIAKDKFDAEKVDLKFLDILKA</sequence>